<comment type="caution">
    <text evidence="1">The sequence shown here is derived from an EMBL/GenBank/DDBJ whole genome shotgun (WGS) entry which is preliminary data.</text>
</comment>
<gene>
    <name evidence="1" type="ORF">XA68_14674</name>
</gene>
<accession>A0A2A9P9M3</accession>
<protein>
    <submittedName>
        <fullName evidence="1">Uncharacterized protein</fullName>
    </submittedName>
</protein>
<evidence type="ECO:0000313" key="1">
    <source>
        <dbReference type="EMBL" id="PFH57711.1"/>
    </source>
</evidence>
<sequence>MVTCCFVFADNCIYQEVISVPPFSSSQPLPLLINRPSPASLPFPSPGKTQPHYTSSCYTYLSDRQCLTMRRNYRSG</sequence>
<keyword evidence="2" id="KW-1185">Reference proteome</keyword>
<reference evidence="1 2" key="2">
    <citation type="journal article" date="2017" name="Sci. Rep.">
        <title>Ant-infecting Ophiocordyceps genomes reveal a high diversity of potential behavioral manipulation genes and a possible major role for enterotoxins.</title>
        <authorList>
            <person name="de Bekker C."/>
            <person name="Ohm R.A."/>
            <person name="Evans H.C."/>
            <person name="Brachmann A."/>
            <person name="Hughes D.P."/>
        </authorList>
    </citation>
    <scope>NUCLEOTIDE SEQUENCE [LARGE SCALE GENOMIC DNA]</scope>
    <source>
        <strain evidence="1 2">SC16a</strain>
    </source>
</reference>
<name>A0A2A9P9M3_OPHUN</name>
<dbReference type="EMBL" id="LAZP02000374">
    <property type="protein sequence ID" value="PFH57711.1"/>
    <property type="molecule type" value="Genomic_DNA"/>
</dbReference>
<organism evidence="1 2">
    <name type="scientific">Ophiocordyceps unilateralis</name>
    <name type="common">Zombie-ant fungus</name>
    <name type="synonym">Torrubia unilateralis</name>
    <dbReference type="NCBI Taxonomy" id="268505"/>
    <lineage>
        <taxon>Eukaryota</taxon>
        <taxon>Fungi</taxon>
        <taxon>Dikarya</taxon>
        <taxon>Ascomycota</taxon>
        <taxon>Pezizomycotina</taxon>
        <taxon>Sordariomycetes</taxon>
        <taxon>Hypocreomycetidae</taxon>
        <taxon>Hypocreales</taxon>
        <taxon>Ophiocordycipitaceae</taxon>
        <taxon>Ophiocordyceps</taxon>
    </lineage>
</organism>
<evidence type="ECO:0000313" key="2">
    <source>
        <dbReference type="Proteomes" id="UP000037136"/>
    </source>
</evidence>
<dbReference type="Proteomes" id="UP000037136">
    <property type="component" value="Unassembled WGS sequence"/>
</dbReference>
<dbReference type="AlphaFoldDB" id="A0A2A9P9M3"/>
<reference evidence="1 2" key="1">
    <citation type="journal article" date="2015" name="BMC Genomics">
        <title>Gene expression during zombie ant biting behavior reflects the complexity underlying fungal parasitic behavioral manipulation.</title>
        <authorList>
            <person name="de Bekker C."/>
            <person name="Ohm R.A."/>
            <person name="Loreto R.G."/>
            <person name="Sebastian A."/>
            <person name="Albert I."/>
            <person name="Merrow M."/>
            <person name="Brachmann A."/>
            <person name="Hughes D.P."/>
        </authorList>
    </citation>
    <scope>NUCLEOTIDE SEQUENCE [LARGE SCALE GENOMIC DNA]</scope>
    <source>
        <strain evidence="1 2">SC16a</strain>
    </source>
</reference>
<proteinExistence type="predicted"/>